<name>J0CBZ8_RHILT</name>
<dbReference type="HOGENOM" id="CLU_1395331_0_0_5"/>
<evidence type="ECO:0000313" key="2">
    <source>
        <dbReference type="Proteomes" id="UP000005732"/>
    </source>
</evidence>
<protein>
    <submittedName>
        <fullName evidence="1">Uncharacterized protein</fullName>
    </submittedName>
</protein>
<evidence type="ECO:0000313" key="1">
    <source>
        <dbReference type="EMBL" id="EJC80677.1"/>
    </source>
</evidence>
<dbReference type="EMBL" id="JH719395">
    <property type="protein sequence ID" value="EJC80677.1"/>
    <property type="molecule type" value="Genomic_DNA"/>
</dbReference>
<proteinExistence type="predicted"/>
<organism evidence="1 2">
    <name type="scientific">Rhizobium leguminosarum bv. trifolii WSM2297</name>
    <dbReference type="NCBI Taxonomy" id="754762"/>
    <lineage>
        <taxon>Bacteria</taxon>
        <taxon>Pseudomonadati</taxon>
        <taxon>Pseudomonadota</taxon>
        <taxon>Alphaproteobacteria</taxon>
        <taxon>Hyphomicrobiales</taxon>
        <taxon>Rhizobiaceae</taxon>
        <taxon>Rhizobium/Agrobacterium group</taxon>
        <taxon>Rhizobium</taxon>
    </lineage>
</organism>
<accession>J0CBZ8</accession>
<dbReference type="AlphaFoldDB" id="J0CBZ8"/>
<reference evidence="1 2" key="1">
    <citation type="submission" date="2012-02" db="EMBL/GenBank/DDBJ databases">
        <title>Improved High-Quality Draft Sequence of Rhizobium leguminosarum bv. trifolii WSM2297.</title>
        <authorList>
            <consortium name="US DOE Joint Genome Institute"/>
            <person name="Lucas S."/>
            <person name="Han J."/>
            <person name="Lapidus A."/>
            <person name="Cheng J.-F."/>
            <person name="Goodwin L."/>
            <person name="Pitluck S."/>
            <person name="Peters L."/>
            <person name="Ovchinnikova G."/>
            <person name="Zhang X."/>
            <person name="Detter J.C."/>
            <person name="Han C."/>
            <person name="Tapia R."/>
            <person name="Land M."/>
            <person name="Hauser L."/>
            <person name="Kyrpides N."/>
            <person name="Ivanova N."/>
            <person name="Pagani I."/>
            <person name="Brau L."/>
            <person name="Yates R."/>
            <person name="O'Hara G."/>
            <person name="Rui T."/>
            <person name="Howieson J."/>
            <person name="Reeve W."/>
            <person name="Woyke T."/>
        </authorList>
    </citation>
    <scope>NUCLEOTIDE SEQUENCE [LARGE SCALE GENOMIC DNA]</scope>
    <source>
        <strain evidence="1 2">WSM2297</strain>
    </source>
</reference>
<sequence>MPSQNTAWTGIAAVAIEYRRIVQSDLALLTSYANLKTVARPGDAVAQLLLLFQRSVCPIVAAWFDFLGTHVALALPESSPSSHRTILRSPYLPFPGARRNRSLCICKKEGGRLAEREGIVAEDGSNRMPLFLACSAGMRQRRCGQSFRAGNGQLSNGFGGHAMTFQSALRAECMRFCRSILSLGRPRSSYHHISP</sequence>
<dbReference type="Proteomes" id="UP000005732">
    <property type="component" value="Unassembled WGS sequence"/>
</dbReference>
<gene>
    <name evidence="1" type="ORF">Rleg4DRAFT_2314</name>
</gene>